<dbReference type="InterPro" id="IPR013783">
    <property type="entry name" value="Ig-like_fold"/>
</dbReference>
<keyword evidence="2" id="KW-1185">Reference proteome</keyword>
<proteinExistence type="predicted"/>
<keyword evidence="1" id="KW-0472">Membrane</keyword>
<keyword evidence="1" id="KW-0812">Transmembrane</keyword>
<organism evidence="2 3">
    <name type="scientific">Meloidogyne incognita</name>
    <name type="common">Southern root-knot nematode worm</name>
    <name type="synonym">Oxyuris incognita</name>
    <dbReference type="NCBI Taxonomy" id="6306"/>
    <lineage>
        <taxon>Eukaryota</taxon>
        <taxon>Metazoa</taxon>
        <taxon>Ecdysozoa</taxon>
        <taxon>Nematoda</taxon>
        <taxon>Chromadorea</taxon>
        <taxon>Rhabditida</taxon>
        <taxon>Tylenchina</taxon>
        <taxon>Tylenchomorpha</taxon>
        <taxon>Tylenchoidea</taxon>
        <taxon>Meloidogynidae</taxon>
        <taxon>Meloidogyninae</taxon>
        <taxon>Meloidogyne</taxon>
        <taxon>Meloidogyne incognita group</taxon>
    </lineage>
</organism>
<name>A0A914NTX9_MELIC</name>
<sequence length="88" mass="9983">MTSYFSYNPSLSSIVLLVAVFLNCSNFKFFVSSLRANRSPLILEESMNNITGMRGDTIEFRCKIENAGKYKIAFFREGIPPRLIAYDG</sequence>
<keyword evidence="1" id="KW-1133">Transmembrane helix</keyword>
<reference evidence="3" key="1">
    <citation type="submission" date="2022-11" db="UniProtKB">
        <authorList>
            <consortium name="WormBaseParasite"/>
        </authorList>
    </citation>
    <scope>IDENTIFICATION</scope>
</reference>
<dbReference type="AlphaFoldDB" id="A0A914NTX9"/>
<dbReference type="WBParaSite" id="Minc3s07686g41408">
    <property type="protein sequence ID" value="Minc3s07686g41408"/>
    <property type="gene ID" value="Minc3s07686g41408"/>
</dbReference>
<evidence type="ECO:0000256" key="1">
    <source>
        <dbReference type="SAM" id="Phobius"/>
    </source>
</evidence>
<accession>A0A914NTX9</accession>
<evidence type="ECO:0000313" key="2">
    <source>
        <dbReference type="Proteomes" id="UP000887563"/>
    </source>
</evidence>
<protein>
    <submittedName>
        <fullName evidence="3">Uncharacterized protein</fullName>
    </submittedName>
</protein>
<dbReference type="Proteomes" id="UP000887563">
    <property type="component" value="Unplaced"/>
</dbReference>
<evidence type="ECO:0000313" key="3">
    <source>
        <dbReference type="WBParaSite" id="Minc3s07686g41408"/>
    </source>
</evidence>
<dbReference type="Gene3D" id="2.60.40.10">
    <property type="entry name" value="Immunoglobulins"/>
    <property type="match status" value="1"/>
</dbReference>
<feature type="transmembrane region" description="Helical" evidence="1">
    <location>
        <begin position="12"/>
        <end position="31"/>
    </location>
</feature>